<gene>
    <name evidence="2" type="ORF">Aca07nite_79120</name>
</gene>
<evidence type="ECO:0000313" key="2">
    <source>
        <dbReference type="EMBL" id="GID50637.1"/>
    </source>
</evidence>
<protein>
    <submittedName>
        <fullName evidence="2">Uncharacterized protein</fullName>
    </submittedName>
</protein>
<evidence type="ECO:0000256" key="1">
    <source>
        <dbReference type="SAM" id="MobiDB-lite"/>
    </source>
</evidence>
<dbReference type="EMBL" id="BOMF01000154">
    <property type="protein sequence ID" value="GID50637.1"/>
    <property type="molecule type" value="Genomic_DNA"/>
</dbReference>
<sequence length="96" mass="9196">MADGGIADGGTADGGISVSSATVTEGRGPLLRRSADKPQPPAEPQQAGSVEDFSQPLSGDAESASGSVDSATDDAEPAPGAVESAVNDANPASGSV</sequence>
<comment type="caution">
    <text evidence="2">The sequence shown here is derived from an EMBL/GenBank/DDBJ whole genome shotgun (WGS) entry which is preliminary data.</text>
</comment>
<reference evidence="2" key="1">
    <citation type="submission" date="2021-01" db="EMBL/GenBank/DDBJ databases">
        <title>Whole genome shotgun sequence of Actinoplanes capillaceus NBRC 16408.</title>
        <authorList>
            <person name="Komaki H."/>
            <person name="Tamura T."/>
        </authorList>
    </citation>
    <scope>NUCLEOTIDE SEQUENCE [LARGE SCALE GENOMIC DNA]</scope>
    <source>
        <strain evidence="2">NBRC 16408</strain>
    </source>
</reference>
<feature type="region of interest" description="Disordered" evidence="1">
    <location>
        <begin position="1"/>
        <end position="96"/>
    </location>
</feature>
<name>A0ABQ3WWG7_9ACTN</name>
<proteinExistence type="predicted"/>
<feature type="compositionally biased region" description="Gly residues" evidence="1">
    <location>
        <begin position="1"/>
        <end position="13"/>
    </location>
</feature>
<accession>A0ABQ3WWG7</accession>
<organism evidence="2">
    <name type="scientific">Actinoplanes campanulatus</name>
    <dbReference type="NCBI Taxonomy" id="113559"/>
    <lineage>
        <taxon>Bacteria</taxon>
        <taxon>Bacillati</taxon>
        <taxon>Actinomycetota</taxon>
        <taxon>Actinomycetes</taxon>
        <taxon>Micromonosporales</taxon>
        <taxon>Micromonosporaceae</taxon>
        <taxon>Actinoplanes</taxon>
    </lineage>
</organism>